<keyword evidence="3" id="KW-1185">Reference proteome</keyword>
<comment type="caution">
    <text evidence="2">The sequence shown here is derived from an EMBL/GenBank/DDBJ whole genome shotgun (WGS) entry which is preliminary data.</text>
</comment>
<gene>
    <name evidence="2" type="ORF">HG543_37725</name>
</gene>
<feature type="chain" id="PRO_5032471123" description="Lipoprotein" evidence="1">
    <location>
        <begin position="24"/>
        <end position="100"/>
    </location>
</feature>
<evidence type="ECO:0000313" key="3">
    <source>
        <dbReference type="Proteomes" id="UP000518300"/>
    </source>
</evidence>
<dbReference type="EMBL" id="JABBJJ010000252">
    <property type="protein sequence ID" value="NMO20563.1"/>
    <property type="molecule type" value="Genomic_DNA"/>
</dbReference>
<dbReference type="Proteomes" id="UP000518300">
    <property type="component" value="Unassembled WGS sequence"/>
</dbReference>
<evidence type="ECO:0008006" key="4">
    <source>
        <dbReference type="Google" id="ProtNLM"/>
    </source>
</evidence>
<dbReference type="RefSeq" id="WP_169349775.1">
    <property type="nucleotide sequence ID" value="NZ_JABBJJ010000252.1"/>
</dbReference>
<evidence type="ECO:0000313" key="2">
    <source>
        <dbReference type="EMBL" id="NMO20563.1"/>
    </source>
</evidence>
<reference evidence="2 3" key="1">
    <citation type="submission" date="2020-04" db="EMBL/GenBank/DDBJ databases">
        <title>Draft genome of Pyxidicoccus fallax type strain.</title>
        <authorList>
            <person name="Whitworth D.E."/>
        </authorList>
    </citation>
    <scope>NUCLEOTIDE SEQUENCE [LARGE SCALE GENOMIC DNA]</scope>
    <source>
        <strain evidence="2 3">DSM 14698</strain>
    </source>
</reference>
<keyword evidence="1" id="KW-0732">Signal</keyword>
<feature type="signal peptide" evidence="1">
    <location>
        <begin position="1"/>
        <end position="23"/>
    </location>
</feature>
<protein>
    <recommendedName>
        <fullName evidence="4">Lipoprotein</fullName>
    </recommendedName>
</protein>
<sequence length="100" mass="10451">MMRWKLGLSACVLLALSACGVDATPETDAPAQQEQELGPVGGSGGCYLDEIITSACGGCRTSTGRAGEQHEKWTVCCDSSGQCRYEGVKYSCVACTPIPQ</sequence>
<accession>A0A848LST0</accession>
<proteinExistence type="predicted"/>
<name>A0A848LST0_9BACT</name>
<dbReference type="AlphaFoldDB" id="A0A848LST0"/>
<organism evidence="2 3">
    <name type="scientific">Pyxidicoccus fallax</name>
    <dbReference type="NCBI Taxonomy" id="394095"/>
    <lineage>
        <taxon>Bacteria</taxon>
        <taxon>Pseudomonadati</taxon>
        <taxon>Myxococcota</taxon>
        <taxon>Myxococcia</taxon>
        <taxon>Myxococcales</taxon>
        <taxon>Cystobacterineae</taxon>
        <taxon>Myxococcaceae</taxon>
        <taxon>Pyxidicoccus</taxon>
    </lineage>
</organism>
<evidence type="ECO:0000256" key="1">
    <source>
        <dbReference type="SAM" id="SignalP"/>
    </source>
</evidence>
<dbReference type="PROSITE" id="PS51257">
    <property type="entry name" value="PROKAR_LIPOPROTEIN"/>
    <property type="match status" value="1"/>
</dbReference>